<protein>
    <recommendedName>
        <fullName evidence="1">RNase H type-1 domain-containing protein</fullName>
    </recommendedName>
</protein>
<dbReference type="AlphaFoldDB" id="D1C7R3"/>
<dbReference type="CDD" id="cd09279">
    <property type="entry name" value="RNase_HI_like"/>
    <property type="match status" value="1"/>
</dbReference>
<dbReference type="Pfam" id="PF13456">
    <property type="entry name" value="RVT_3"/>
    <property type="match status" value="1"/>
</dbReference>
<dbReference type="InParanoid" id="D1C7R3"/>
<dbReference type="HOGENOM" id="CLU_095977_0_3_0"/>
<dbReference type="GO" id="GO:0004523">
    <property type="term" value="F:RNA-DNA hybrid ribonuclease activity"/>
    <property type="evidence" value="ECO:0007669"/>
    <property type="project" value="InterPro"/>
</dbReference>
<dbReference type="SUPFAM" id="SSF53098">
    <property type="entry name" value="Ribonuclease H-like"/>
    <property type="match status" value="1"/>
</dbReference>
<dbReference type="PROSITE" id="PS50879">
    <property type="entry name" value="RNASE_H_1"/>
    <property type="match status" value="1"/>
</dbReference>
<dbReference type="Gene3D" id="3.30.420.10">
    <property type="entry name" value="Ribonuclease H-like superfamily/Ribonuclease H"/>
    <property type="match status" value="1"/>
</dbReference>
<gene>
    <name evidence="2" type="ordered locus">Sthe_0458</name>
</gene>
<dbReference type="KEGG" id="sti:Sthe_0458"/>
<reference evidence="3" key="1">
    <citation type="submission" date="2009-11" db="EMBL/GenBank/DDBJ databases">
        <title>The complete chromosome 1 of Sphaerobacter thermophilus DSM 20745.</title>
        <authorList>
            <person name="Lucas S."/>
            <person name="Copeland A."/>
            <person name="Lapidus A."/>
            <person name="Glavina del Rio T."/>
            <person name="Dalin E."/>
            <person name="Tice H."/>
            <person name="Bruce D."/>
            <person name="Goodwin L."/>
            <person name="Pitluck S."/>
            <person name="Kyrpides N."/>
            <person name="Mavromatis K."/>
            <person name="Ivanova N."/>
            <person name="Mikhailova N."/>
            <person name="LaButti K.M."/>
            <person name="Clum A."/>
            <person name="Sun H.I."/>
            <person name="Brettin T."/>
            <person name="Detter J.C."/>
            <person name="Han C."/>
            <person name="Larimer F."/>
            <person name="Land M."/>
            <person name="Hauser L."/>
            <person name="Markowitz V."/>
            <person name="Cheng J.F."/>
            <person name="Hugenholtz P."/>
            <person name="Woyke T."/>
            <person name="Wu D."/>
            <person name="Steenblock K."/>
            <person name="Schneider S."/>
            <person name="Pukall R."/>
            <person name="Goeker M."/>
            <person name="Klenk H.P."/>
            <person name="Eisen J.A."/>
        </authorList>
    </citation>
    <scope>NUCLEOTIDE SEQUENCE [LARGE SCALE GENOMIC DNA]</scope>
    <source>
        <strain evidence="3">ATCC 49802 / DSM 20745 / S 6022</strain>
    </source>
</reference>
<feature type="domain" description="RNase H type-1" evidence="1">
    <location>
        <begin position="6"/>
        <end position="139"/>
    </location>
</feature>
<organism evidence="2 3">
    <name type="scientific">Sphaerobacter thermophilus (strain ATCC 49802 / DSM 20745 / KCCM 41009 / NCIMB 13125 / S 6022)</name>
    <dbReference type="NCBI Taxonomy" id="479434"/>
    <lineage>
        <taxon>Bacteria</taxon>
        <taxon>Pseudomonadati</taxon>
        <taxon>Thermomicrobiota</taxon>
        <taxon>Thermomicrobia</taxon>
        <taxon>Sphaerobacterales</taxon>
        <taxon>Sphaerobacterineae</taxon>
        <taxon>Sphaerobacteraceae</taxon>
        <taxon>Sphaerobacter</taxon>
    </lineage>
</organism>
<dbReference type="STRING" id="479434.Sthe_0458"/>
<dbReference type="OrthoDB" id="7845843at2"/>
<dbReference type="InterPro" id="IPR036397">
    <property type="entry name" value="RNaseH_sf"/>
</dbReference>
<dbReference type="InterPro" id="IPR012337">
    <property type="entry name" value="RNaseH-like_sf"/>
</dbReference>
<dbReference type="InterPro" id="IPR002156">
    <property type="entry name" value="RNaseH_domain"/>
</dbReference>
<dbReference type="RefSeq" id="WP_012870943.1">
    <property type="nucleotide sequence ID" value="NC_013523.1"/>
</dbReference>
<keyword evidence="3" id="KW-1185">Reference proteome</keyword>
<evidence type="ECO:0000313" key="2">
    <source>
        <dbReference type="EMBL" id="ACZ37896.1"/>
    </source>
</evidence>
<accession>D1C7R3</accession>
<dbReference type="EMBL" id="CP001823">
    <property type="protein sequence ID" value="ACZ37896.1"/>
    <property type="molecule type" value="Genomic_DNA"/>
</dbReference>
<dbReference type="PANTHER" id="PTHR46387">
    <property type="entry name" value="POLYNUCLEOTIDYL TRANSFERASE, RIBONUCLEASE H-LIKE SUPERFAMILY PROTEIN"/>
    <property type="match status" value="1"/>
</dbReference>
<proteinExistence type="predicted"/>
<dbReference type="PANTHER" id="PTHR46387:SF2">
    <property type="entry name" value="RIBONUCLEASE HI"/>
    <property type="match status" value="1"/>
</dbReference>
<dbReference type="GO" id="GO:0003676">
    <property type="term" value="F:nucleic acid binding"/>
    <property type="evidence" value="ECO:0007669"/>
    <property type="project" value="InterPro"/>
</dbReference>
<name>D1C7R3_SPHTD</name>
<reference evidence="2 3" key="2">
    <citation type="journal article" date="2010" name="Stand. Genomic Sci.">
        <title>Complete genome sequence of Desulfohalobium retbaense type strain (HR(100)).</title>
        <authorList>
            <person name="Spring S."/>
            <person name="Nolan M."/>
            <person name="Lapidus A."/>
            <person name="Glavina Del Rio T."/>
            <person name="Copeland A."/>
            <person name="Tice H."/>
            <person name="Cheng J.F."/>
            <person name="Lucas S."/>
            <person name="Land M."/>
            <person name="Chen F."/>
            <person name="Bruce D."/>
            <person name="Goodwin L."/>
            <person name="Pitluck S."/>
            <person name="Ivanova N."/>
            <person name="Mavromatis K."/>
            <person name="Mikhailova N."/>
            <person name="Pati A."/>
            <person name="Chen A."/>
            <person name="Palaniappan K."/>
            <person name="Hauser L."/>
            <person name="Chang Y.J."/>
            <person name="Jeffries C.D."/>
            <person name="Munk C."/>
            <person name="Kiss H."/>
            <person name="Chain P."/>
            <person name="Han C."/>
            <person name="Brettin T."/>
            <person name="Detter J.C."/>
            <person name="Schuler E."/>
            <person name="Goker M."/>
            <person name="Rohde M."/>
            <person name="Bristow J."/>
            <person name="Eisen J.A."/>
            <person name="Markowitz V."/>
            <person name="Hugenholtz P."/>
            <person name="Kyrpides N.C."/>
            <person name="Klenk H.P."/>
        </authorList>
    </citation>
    <scope>NUCLEOTIDE SEQUENCE [LARGE SCALE GENOMIC DNA]</scope>
    <source>
        <strain evidence="3">ATCC 49802 / DSM 20745 / S 6022</strain>
    </source>
</reference>
<sequence>MVSKQCDPDLSIVCDGGSLGNPGRGYGSYRLSDRTGASQVVRLEFGDGVTNNQAEYRTLIAAINAAIERAAALGQRPEDLCLQIRTDSQLLVEQLTGRWKVRHPDLKPLHARASALVARFGRRDIAWQPRDQTVRVLGH</sequence>
<dbReference type="eggNOG" id="COG0328">
    <property type="taxonomic scope" value="Bacteria"/>
</dbReference>
<dbReference type="Proteomes" id="UP000002027">
    <property type="component" value="Chromosome 1"/>
</dbReference>
<evidence type="ECO:0000259" key="1">
    <source>
        <dbReference type="PROSITE" id="PS50879"/>
    </source>
</evidence>
<evidence type="ECO:0000313" key="3">
    <source>
        <dbReference type="Proteomes" id="UP000002027"/>
    </source>
</evidence>